<evidence type="ECO:0000313" key="10">
    <source>
        <dbReference type="EMBL" id="KAG5419446.1"/>
    </source>
</evidence>
<dbReference type="PANTHER" id="PTHR21094:SF2">
    <property type="entry name" value="GOLGI SNAP RECEPTOR COMPLEX MEMBER 1"/>
    <property type="match status" value="1"/>
</dbReference>
<reference evidence="10 11" key="1">
    <citation type="submission" date="2020-12" db="EMBL/GenBank/DDBJ databases">
        <title>Effect of drift, selection, and recombination on the evolution of hybrid genomes in Candida yeast pathogens.</title>
        <authorList>
            <person name="Mixao V."/>
            <person name="Ksiezopolska E."/>
            <person name="Saus E."/>
            <person name="Boekhout T."/>
            <person name="Gacser A."/>
            <person name="Gabaldon T."/>
        </authorList>
    </citation>
    <scope>NUCLEOTIDE SEQUENCE [LARGE SCALE GENOMIC DNA]</scope>
    <source>
        <strain evidence="10 11">BP57</strain>
    </source>
</reference>
<name>A0A8H7ZIG5_9ASCO</name>
<keyword evidence="5" id="KW-0653">Protein transport</keyword>
<dbReference type="Pfam" id="PF12352">
    <property type="entry name" value="V-SNARE_C"/>
    <property type="match status" value="1"/>
</dbReference>
<evidence type="ECO:0000256" key="3">
    <source>
        <dbReference type="ARBA" id="ARBA00022448"/>
    </source>
</evidence>
<evidence type="ECO:0000256" key="2">
    <source>
        <dbReference type="ARBA" id="ARBA00008473"/>
    </source>
</evidence>
<dbReference type="OrthoDB" id="422156at2759"/>
<dbReference type="GeneID" id="93651842"/>
<dbReference type="GO" id="GO:0005484">
    <property type="term" value="F:SNAP receptor activity"/>
    <property type="evidence" value="ECO:0007669"/>
    <property type="project" value="TreeGrafter"/>
</dbReference>
<evidence type="ECO:0000313" key="11">
    <source>
        <dbReference type="Proteomes" id="UP000669133"/>
    </source>
</evidence>
<keyword evidence="4" id="KW-0812">Transmembrane</keyword>
<dbReference type="SMART" id="SM01224">
    <property type="entry name" value="G_gamma"/>
    <property type="match status" value="1"/>
</dbReference>
<dbReference type="InterPro" id="IPR036284">
    <property type="entry name" value="GGL_sf"/>
</dbReference>
<proteinExistence type="inferred from homology"/>
<dbReference type="GO" id="GO:0048219">
    <property type="term" value="P:inter-Golgi cisterna vesicle-mediated transport"/>
    <property type="evidence" value="ECO:0007669"/>
    <property type="project" value="TreeGrafter"/>
</dbReference>
<dbReference type="GO" id="GO:0007186">
    <property type="term" value="P:G protein-coupled receptor signaling pathway"/>
    <property type="evidence" value="ECO:0007669"/>
    <property type="project" value="InterPro"/>
</dbReference>
<sequence length="315" mass="35981">MSSSSFTQIRSQALNLEKQTESLLAKYSQFQNQLSQSLESTPDEEAIKQQIIDTLSKRDATIGKLNRISESATTELSTSKLQQITRHEQILQDHKSSFQRIESTLTEERNRNNLLFTVQSDISNHKRRNAPANALDTDPDSYILEESQRADNVNSIADRLLQGAYNTRDELINQRQYLQNAQSTILGTIQSVPGINVLISKINSRRKRDTLILATVIAVLAYAPTNMNDQIEKQIQLIKLKRIQELNNRLKETLKRERIPASKACALIINYVEETPDYLIPYNWKLPVDQNKFAKYNSLKQTRQAQQSAGCCIIM</sequence>
<comment type="caution">
    <text evidence="10">The sequence shown here is derived from an EMBL/GenBank/DDBJ whole genome shotgun (WGS) entry which is preliminary data.</text>
</comment>
<evidence type="ECO:0000256" key="4">
    <source>
        <dbReference type="ARBA" id="ARBA00022692"/>
    </source>
</evidence>
<keyword evidence="7" id="KW-0333">Golgi apparatus</keyword>
<dbReference type="Proteomes" id="UP000669133">
    <property type="component" value="Unassembled WGS sequence"/>
</dbReference>
<organism evidence="10 11">
    <name type="scientific">Candida metapsilosis</name>
    <dbReference type="NCBI Taxonomy" id="273372"/>
    <lineage>
        <taxon>Eukaryota</taxon>
        <taxon>Fungi</taxon>
        <taxon>Dikarya</taxon>
        <taxon>Ascomycota</taxon>
        <taxon>Saccharomycotina</taxon>
        <taxon>Pichiomycetes</taxon>
        <taxon>Debaryomycetaceae</taxon>
        <taxon>Candida/Lodderomyces clade</taxon>
        <taxon>Candida</taxon>
    </lineage>
</organism>
<dbReference type="InterPro" id="IPR015898">
    <property type="entry name" value="G-protein_gamma-like_dom"/>
</dbReference>
<keyword evidence="8" id="KW-0472">Membrane</keyword>
<dbReference type="GO" id="GO:0031201">
    <property type="term" value="C:SNARE complex"/>
    <property type="evidence" value="ECO:0007669"/>
    <property type="project" value="TreeGrafter"/>
</dbReference>
<dbReference type="Gene3D" id="4.10.260.10">
    <property type="entry name" value="Transducin (heterotrimeric G protein), gamma chain"/>
    <property type="match status" value="1"/>
</dbReference>
<comment type="subcellular location">
    <subcellularLocation>
        <location evidence="1">Golgi apparatus membrane</location>
        <topology evidence="1">Single-pass type IV membrane protein</topology>
    </subcellularLocation>
</comment>
<evidence type="ECO:0000256" key="1">
    <source>
        <dbReference type="ARBA" id="ARBA00004409"/>
    </source>
</evidence>
<dbReference type="EMBL" id="JAEOAQ010000003">
    <property type="protein sequence ID" value="KAG5419446.1"/>
    <property type="molecule type" value="Genomic_DNA"/>
</dbReference>
<keyword evidence="3" id="KW-0813">Transport</keyword>
<dbReference type="GO" id="GO:0006906">
    <property type="term" value="P:vesicle fusion"/>
    <property type="evidence" value="ECO:0007669"/>
    <property type="project" value="TreeGrafter"/>
</dbReference>
<keyword evidence="6" id="KW-1133">Transmembrane helix</keyword>
<accession>A0A8H7ZIG5</accession>
<gene>
    <name evidence="10" type="ORF">I9W82_003213</name>
</gene>
<feature type="domain" description="G protein gamma" evidence="9">
    <location>
        <begin position="236"/>
        <end position="315"/>
    </location>
</feature>
<evidence type="ECO:0000256" key="5">
    <source>
        <dbReference type="ARBA" id="ARBA00022927"/>
    </source>
</evidence>
<evidence type="ECO:0000256" key="7">
    <source>
        <dbReference type="ARBA" id="ARBA00023034"/>
    </source>
</evidence>
<dbReference type="InterPro" id="IPR023601">
    <property type="entry name" value="Golgi_SNAP_su1"/>
</dbReference>
<dbReference type="GO" id="GO:0015031">
    <property type="term" value="P:protein transport"/>
    <property type="evidence" value="ECO:0007669"/>
    <property type="project" value="UniProtKB-KW"/>
</dbReference>
<dbReference type="GO" id="GO:0005797">
    <property type="term" value="C:Golgi medial cisterna"/>
    <property type="evidence" value="ECO:0007669"/>
    <property type="project" value="TreeGrafter"/>
</dbReference>
<dbReference type="RefSeq" id="XP_067548562.1">
    <property type="nucleotide sequence ID" value="XM_067692155.1"/>
</dbReference>
<evidence type="ECO:0000256" key="8">
    <source>
        <dbReference type="ARBA" id="ARBA00023136"/>
    </source>
</evidence>
<dbReference type="GO" id="GO:0005801">
    <property type="term" value="C:cis-Golgi network"/>
    <property type="evidence" value="ECO:0007669"/>
    <property type="project" value="InterPro"/>
</dbReference>
<evidence type="ECO:0000259" key="9">
    <source>
        <dbReference type="SMART" id="SM01224"/>
    </source>
</evidence>
<dbReference type="GO" id="GO:0000139">
    <property type="term" value="C:Golgi membrane"/>
    <property type="evidence" value="ECO:0007669"/>
    <property type="project" value="UniProtKB-SubCell"/>
</dbReference>
<dbReference type="PANTHER" id="PTHR21094">
    <property type="entry name" value="GOS-28 SNARE- RELATED"/>
    <property type="match status" value="1"/>
</dbReference>
<dbReference type="AlphaFoldDB" id="A0A8H7ZIG5"/>
<evidence type="ECO:0000256" key="6">
    <source>
        <dbReference type="ARBA" id="ARBA00022989"/>
    </source>
</evidence>
<keyword evidence="11" id="KW-1185">Reference proteome</keyword>
<protein>
    <submittedName>
        <fullName evidence="10">GOS1</fullName>
    </submittedName>
</protein>
<comment type="similarity">
    <text evidence="2">Belongs to the GOSR1 family.</text>
</comment>
<dbReference type="GO" id="GO:0006888">
    <property type="term" value="P:endoplasmic reticulum to Golgi vesicle-mediated transport"/>
    <property type="evidence" value="ECO:0007669"/>
    <property type="project" value="InterPro"/>
</dbReference>
<dbReference type="Pfam" id="PF00631">
    <property type="entry name" value="G-gamma"/>
    <property type="match status" value="1"/>
</dbReference>